<comment type="catalytic activity">
    <reaction evidence="13">
        <text>a primary alcohol + NAD(+) = an aldehyde + NADH + H(+)</text>
        <dbReference type="Rhea" id="RHEA:10736"/>
        <dbReference type="ChEBI" id="CHEBI:15378"/>
        <dbReference type="ChEBI" id="CHEBI:15734"/>
        <dbReference type="ChEBI" id="CHEBI:17478"/>
        <dbReference type="ChEBI" id="CHEBI:57540"/>
        <dbReference type="ChEBI" id="CHEBI:57945"/>
        <dbReference type="EC" id="1.1.1.1"/>
    </reaction>
</comment>
<dbReference type="FunFam" id="3.90.180.10:FF:000001">
    <property type="entry name" value="S-(hydroxymethyl)glutathione dehydrogenase"/>
    <property type="match status" value="1"/>
</dbReference>
<dbReference type="InterPro" id="IPR036291">
    <property type="entry name" value="NAD(P)-bd_dom_sf"/>
</dbReference>
<dbReference type="InterPro" id="IPR011032">
    <property type="entry name" value="GroES-like_sf"/>
</dbReference>
<sequence>MSTEGQVITCKAAVAWEPKKPLSIETIEVAPPKAGEVRVKILATGVCHTDSFTLDGHDSEGKFPVILGHEGGGIVESVGEGVTDYAPGDHVIPLYTAQCYNCKFCESKKTNLCQKIRGTQGQGLMPDGTTRFTCKGKEVFHYMGCSTFAQYTVVAEISLAKVDPAAPLDKVCLLGCGITTGYGAAINTAGVEPGSTCAVWGLGAVGLATLMGCKAAGASRIIGVDINPAKFETAKKFGATECINPKDYNKPIQEVLVALTDGGLDYTFEAVGNVATMISTRPFQLVTGRVWKGTAFGGYKSRDSVPKLVDMYMKKELMVDEFVTFNLPLDKINEGFDLMHAGKSIRSIVALFE</sequence>
<comment type="catalytic activity">
    <reaction evidence="10">
        <text>S-(hydroxymethyl)glutathione + NADP(+) = S-formylglutathione + NADPH + H(+)</text>
        <dbReference type="Rhea" id="RHEA:19981"/>
        <dbReference type="ChEBI" id="CHEBI:15378"/>
        <dbReference type="ChEBI" id="CHEBI:57688"/>
        <dbReference type="ChEBI" id="CHEBI:57783"/>
        <dbReference type="ChEBI" id="CHEBI:58349"/>
        <dbReference type="ChEBI" id="CHEBI:58758"/>
        <dbReference type="EC" id="1.1.1.284"/>
    </reaction>
</comment>
<evidence type="ECO:0000313" key="18">
    <source>
        <dbReference type="Proteomes" id="UP000593567"/>
    </source>
</evidence>
<evidence type="ECO:0000256" key="12">
    <source>
        <dbReference type="ARBA" id="ARBA00049164"/>
    </source>
</evidence>
<dbReference type="PANTHER" id="PTHR43880">
    <property type="entry name" value="ALCOHOL DEHYDROGENASE"/>
    <property type="match status" value="1"/>
</dbReference>
<proteinExistence type="inferred from homology"/>
<dbReference type="Gene3D" id="3.40.50.720">
    <property type="entry name" value="NAD(P)-binding Rossmann-like Domain"/>
    <property type="match status" value="2"/>
</dbReference>
<dbReference type="InterPro" id="IPR013149">
    <property type="entry name" value="ADH-like_C"/>
</dbReference>
<dbReference type="Pfam" id="PF08240">
    <property type="entry name" value="ADH_N"/>
    <property type="match status" value="1"/>
</dbReference>
<gene>
    <name evidence="17" type="ORF">EB796_008699</name>
</gene>
<dbReference type="Proteomes" id="UP000593567">
    <property type="component" value="Unassembled WGS sequence"/>
</dbReference>
<dbReference type="EC" id="1.1.1.1" evidence="4"/>
<evidence type="ECO:0000313" key="17">
    <source>
        <dbReference type="EMBL" id="KAF6032997.1"/>
    </source>
</evidence>
<evidence type="ECO:0000256" key="7">
    <source>
        <dbReference type="ARBA" id="ARBA00023002"/>
    </source>
</evidence>
<evidence type="ECO:0000259" key="15">
    <source>
        <dbReference type="Pfam" id="PF00107"/>
    </source>
</evidence>
<evidence type="ECO:0000256" key="2">
    <source>
        <dbReference type="ARBA" id="ARBA00010902"/>
    </source>
</evidence>
<keyword evidence="7" id="KW-0560">Oxidoreductase</keyword>
<dbReference type="GO" id="GO:0008270">
    <property type="term" value="F:zinc ion binding"/>
    <property type="evidence" value="ECO:0007669"/>
    <property type="project" value="InterPro"/>
</dbReference>
<accession>A0A7J7K456</accession>
<dbReference type="InterPro" id="IPR013154">
    <property type="entry name" value="ADH-like_N"/>
</dbReference>
<dbReference type="CDD" id="cd08300">
    <property type="entry name" value="alcohol_DH_class_III"/>
    <property type="match status" value="1"/>
</dbReference>
<dbReference type="InterPro" id="IPR014183">
    <property type="entry name" value="ADH_3"/>
</dbReference>
<dbReference type="Gene3D" id="3.90.180.10">
    <property type="entry name" value="Medium-chain alcohol dehydrogenases, catalytic domain"/>
    <property type="match status" value="2"/>
</dbReference>
<dbReference type="PROSITE" id="PS00059">
    <property type="entry name" value="ADH_ZINC"/>
    <property type="match status" value="1"/>
</dbReference>
<dbReference type="OrthoDB" id="417550at2759"/>
<keyword evidence="5 14" id="KW-0479">Metal-binding</keyword>
<reference evidence="17" key="1">
    <citation type="submission" date="2020-06" db="EMBL/GenBank/DDBJ databases">
        <title>Draft genome of Bugula neritina, a colonial animal packing powerful symbionts and potential medicines.</title>
        <authorList>
            <person name="Rayko M."/>
        </authorList>
    </citation>
    <scope>NUCLEOTIDE SEQUENCE [LARGE SCALE GENOMIC DNA]</scope>
    <source>
        <strain evidence="17">Kwan_BN1</strain>
    </source>
</reference>
<protein>
    <recommendedName>
        <fullName evidence="9">S-(hydroxymethyl)glutathione dehydrogenase</fullName>
        <ecNumber evidence="4">1.1.1.1</ecNumber>
        <ecNumber evidence="3">1.1.1.284</ecNumber>
    </recommendedName>
</protein>
<dbReference type="EMBL" id="VXIV02001464">
    <property type="protein sequence ID" value="KAF6032997.1"/>
    <property type="molecule type" value="Genomic_DNA"/>
</dbReference>
<feature type="domain" description="Alcohol dehydrogenase-like N-terminal" evidence="16">
    <location>
        <begin position="34"/>
        <end position="162"/>
    </location>
</feature>
<keyword evidence="8" id="KW-0520">NAD</keyword>
<dbReference type="GO" id="GO:0005829">
    <property type="term" value="C:cytosol"/>
    <property type="evidence" value="ECO:0007669"/>
    <property type="project" value="TreeGrafter"/>
</dbReference>
<evidence type="ECO:0000256" key="14">
    <source>
        <dbReference type="RuleBase" id="RU361277"/>
    </source>
</evidence>
<dbReference type="InterPro" id="IPR002328">
    <property type="entry name" value="ADH_Zn_CS"/>
</dbReference>
<comment type="similarity">
    <text evidence="2">Belongs to the zinc-containing alcohol dehydrogenase family. Class-III subfamily.</text>
</comment>
<evidence type="ECO:0000256" key="1">
    <source>
        <dbReference type="ARBA" id="ARBA00001947"/>
    </source>
</evidence>
<evidence type="ECO:0000256" key="13">
    <source>
        <dbReference type="ARBA" id="ARBA00049243"/>
    </source>
</evidence>
<dbReference type="SUPFAM" id="SSF51735">
    <property type="entry name" value="NAD(P)-binding Rossmann-fold domains"/>
    <property type="match status" value="1"/>
</dbReference>
<evidence type="ECO:0000256" key="6">
    <source>
        <dbReference type="ARBA" id="ARBA00022833"/>
    </source>
</evidence>
<comment type="cofactor">
    <cofactor evidence="1 14">
        <name>Zn(2+)</name>
        <dbReference type="ChEBI" id="CHEBI:29105"/>
    </cofactor>
</comment>
<keyword evidence="6 14" id="KW-0862">Zinc</keyword>
<evidence type="ECO:0000259" key="16">
    <source>
        <dbReference type="Pfam" id="PF08240"/>
    </source>
</evidence>
<comment type="catalytic activity">
    <reaction evidence="12">
        <text>a secondary alcohol + NAD(+) = a ketone + NADH + H(+)</text>
        <dbReference type="Rhea" id="RHEA:10740"/>
        <dbReference type="ChEBI" id="CHEBI:15378"/>
        <dbReference type="ChEBI" id="CHEBI:17087"/>
        <dbReference type="ChEBI" id="CHEBI:35681"/>
        <dbReference type="ChEBI" id="CHEBI:57540"/>
        <dbReference type="ChEBI" id="CHEBI:57945"/>
        <dbReference type="EC" id="1.1.1.1"/>
    </reaction>
</comment>
<dbReference type="GO" id="GO:0051903">
    <property type="term" value="F:S-(hydroxymethyl)glutathione dehydrogenase [NAD(P)+] activity"/>
    <property type="evidence" value="ECO:0007669"/>
    <property type="project" value="UniProtKB-EC"/>
</dbReference>
<evidence type="ECO:0000256" key="11">
    <source>
        <dbReference type="ARBA" id="ARBA00048110"/>
    </source>
</evidence>
<dbReference type="GO" id="GO:0046294">
    <property type="term" value="P:formaldehyde catabolic process"/>
    <property type="evidence" value="ECO:0007669"/>
    <property type="project" value="InterPro"/>
</dbReference>
<dbReference type="AlphaFoldDB" id="A0A7J7K456"/>
<evidence type="ECO:0000256" key="4">
    <source>
        <dbReference type="ARBA" id="ARBA00013190"/>
    </source>
</evidence>
<evidence type="ECO:0000256" key="9">
    <source>
        <dbReference type="ARBA" id="ARBA00032767"/>
    </source>
</evidence>
<feature type="domain" description="Alcohol dehydrogenase-like C-terminal" evidence="15">
    <location>
        <begin position="204"/>
        <end position="277"/>
    </location>
</feature>
<organism evidence="17 18">
    <name type="scientific">Bugula neritina</name>
    <name type="common">Brown bryozoan</name>
    <name type="synonym">Sertularia neritina</name>
    <dbReference type="NCBI Taxonomy" id="10212"/>
    <lineage>
        <taxon>Eukaryota</taxon>
        <taxon>Metazoa</taxon>
        <taxon>Spiralia</taxon>
        <taxon>Lophotrochozoa</taxon>
        <taxon>Bryozoa</taxon>
        <taxon>Gymnolaemata</taxon>
        <taxon>Cheilostomatida</taxon>
        <taxon>Flustrina</taxon>
        <taxon>Buguloidea</taxon>
        <taxon>Bugulidae</taxon>
        <taxon>Bugula</taxon>
    </lineage>
</organism>
<evidence type="ECO:0000256" key="8">
    <source>
        <dbReference type="ARBA" id="ARBA00023027"/>
    </source>
</evidence>
<dbReference type="GO" id="GO:0004022">
    <property type="term" value="F:alcohol dehydrogenase (NAD+) activity"/>
    <property type="evidence" value="ECO:0007669"/>
    <property type="project" value="UniProtKB-EC"/>
</dbReference>
<dbReference type="Pfam" id="PF00107">
    <property type="entry name" value="ADH_zinc_N"/>
    <property type="match status" value="1"/>
</dbReference>
<keyword evidence="18" id="KW-1185">Reference proteome</keyword>
<evidence type="ECO:0000256" key="10">
    <source>
        <dbReference type="ARBA" id="ARBA00047793"/>
    </source>
</evidence>
<name>A0A7J7K456_BUGNE</name>
<comment type="caution">
    <text evidence="17">The sequence shown here is derived from an EMBL/GenBank/DDBJ whole genome shotgun (WGS) entry which is preliminary data.</text>
</comment>
<dbReference type="SUPFAM" id="SSF50129">
    <property type="entry name" value="GroES-like"/>
    <property type="match status" value="2"/>
</dbReference>
<comment type="catalytic activity">
    <reaction evidence="11">
        <text>S-(hydroxymethyl)glutathione + NAD(+) = S-formylglutathione + NADH + H(+)</text>
        <dbReference type="Rhea" id="RHEA:19985"/>
        <dbReference type="ChEBI" id="CHEBI:15378"/>
        <dbReference type="ChEBI" id="CHEBI:57540"/>
        <dbReference type="ChEBI" id="CHEBI:57688"/>
        <dbReference type="ChEBI" id="CHEBI:57945"/>
        <dbReference type="ChEBI" id="CHEBI:58758"/>
        <dbReference type="EC" id="1.1.1.284"/>
    </reaction>
</comment>
<dbReference type="EC" id="1.1.1.284" evidence="3"/>
<dbReference type="FunFam" id="3.40.50.720:FF:000003">
    <property type="entry name" value="S-(hydroxymethyl)glutathione dehydrogenase"/>
    <property type="match status" value="1"/>
</dbReference>
<evidence type="ECO:0000256" key="3">
    <source>
        <dbReference type="ARBA" id="ARBA00012309"/>
    </source>
</evidence>
<evidence type="ECO:0000256" key="5">
    <source>
        <dbReference type="ARBA" id="ARBA00022723"/>
    </source>
</evidence>
<dbReference type="PANTHER" id="PTHR43880:SF12">
    <property type="entry name" value="ALCOHOL DEHYDROGENASE CLASS-3"/>
    <property type="match status" value="1"/>
</dbReference>